<sequence length="377" mass="42680">MRIGISILTHAGQNIWENGLGQNVFFLARLLRALPFVTDVVLLNCGDQTSVAANAQDGGQPLRLIPMREATECIDVAIEMGGGLDVEWLDYLRARGKRVVFFCCGQPYVGLIEPSVFKRSGYFTRANRCDAIWILSKDRDFAPMLRTLHRCPVIEVPYLWDPVFVEQRAAEIERAGLHFGYQARQEHERGLRVAIFEPNISVVKNCAIPLLVCEAAARAEPESVSRVHVLNSVQMQRHPTFEFLTRSLELARDNKLQLDQRHDFVGYMSQFANAVVSHQWHNDQNILYLDALYGDYPLIHNAPWIAELGYYYPDSDIEQGASQLVSAASDHDDQLSHYRHRSRAFLSALSSQTRANRIAYAQCLLHLVGRTAQEGAR</sequence>
<dbReference type="InterPro" id="IPR021234">
    <property type="entry name" value="DUF2827"/>
</dbReference>
<evidence type="ECO:0000313" key="2">
    <source>
        <dbReference type="Proteomes" id="UP000243680"/>
    </source>
</evidence>
<dbReference type="RefSeq" id="WP_045579740.1">
    <property type="nucleotide sequence ID" value="NZ_CP013421.1"/>
</dbReference>
<evidence type="ECO:0008006" key="3">
    <source>
        <dbReference type="Google" id="ProtNLM"/>
    </source>
</evidence>
<accession>A0A1B4LHN5</accession>
<dbReference type="EMBL" id="CP013421">
    <property type="protein sequence ID" value="AOJ76683.1"/>
    <property type="molecule type" value="Genomic_DNA"/>
</dbReference>
<protein>
    <recommendedName>
        <fullName evidence="3">DUF2827 domain-containing protein</fullName>
    </recommendedName>
</protein>
<organism evidence="1 2">
    <name type="scientific">Burkholderia ubonensis</name>
    <dbReference type="NCBI Taxonomy" id="101571"/>
    <lineage>
        <taxon>Bacteria</taxon>
        <taxon>Pseudomonadati</taxon>
        <taxon>Pseudomonadota</taxon>
        <taxon>Betaproteobacteria</taxon>
        <taxon>Burkholderiales</taxon>
        <taxon>Burkholderiaceae</taxon>
        <taxon>Burkholderia</taxon>
        <taxon>Burkholderia cepacia complex</taxon>
    </lineage>
</organism>
<dbReference type="Pfam" id="PF10933">
    <property type="entry name" value="DUF2827"/>
    <property type="match status" value="1"/>
</dbReference>
<dbReference type="Proteomes" id="UP000243680">
    <property type="component" value="Chromosome 3"/>
</dbReference>
<evidence type="ECO:0000313" key="1">
    <source>
        <dbReference type="EMBL" id="AOJ76683.1"/>
    </source>
</evidence>
<dbReference type="GeneID" id="45683535"/>
<reference evidence="1 2" key="1">
    <citation type="submission" date="2015-12" db="EMBL/GenBank/DDBJ databases">
        <title>Diversity of Burkholderia near neighbor genomes.</title>
        <authorList>
            <person name="Sahl J."/>
            <person name="Wagner D."/>
            <person name="Keim P."/>
        </authorList>
    </citation>
    <scope>NUCLEOTIDE SEQUENCE [LARGE SCALE GENOMIC DNA]</scope>
    <source>
        <strain evidence="1 2">MSMB0783</strain>
    </source>
</reference>
<proteinExistence type="predicted"/>
<name>A0A1B4LHN5_9BURK</name>
<gene>
    <name evidence="1" type="ORF">WJ35_16480</name>
</gene>
<dbReference type="AlphaFoldDB" id="A0A1B4LHN5"/>